<dbReference type="AlphaFoldDB" id="A0A1J7BHF7"/>
<feature type="compositionally biased region" description="Low complexity" evidence="1">
    <location>
        <begin position="126"/>
        <end position="137"/>
    </location>
</feature>
<proteinExistence type="predicted"/>
<gene>
    <name evidence="2" type="ORF">BIV57_07345</name>
</gene>
<dbReference type="EMBL" id="MLCF01000029">
    <property type="protein sequence ID" value="OIV38127.1"/>
    <property type="molecule type" value="Genomic_DNA"/>
</dbReference>
<keyword evidence="3" id="KW-1185">Reference proteome</keyword>
<reference evidence="2 3" key="1">
    <citation type="submission" date="2016-10" db="EMBL/GenBank/DDBJ databases">
        <title>Genome sequence of Streptomyces gilvigriseus MUSC 26.</title>
        <authorList>
            <person name="Lee L.-H."/>
            <person name="Ser H.-L."/>
        </authorList>
    </citation>
    <scope>NUCLEOTIDE SEQUENCE [LARGE SCALE GENOMIC DNA]</scope>
    <source>
        <strain evidence="2 3">MUSC 26</strain>
    </source>
</reference>
<accession>A0A1J7BHF7</accession>
<comment type="caution">
    <text evidence="2">The sequence shown here is derived from an EMBL/GenBank/DDBJ whole genome shotgun (WGS) entry which is preliminary data.</text>
</comment>
<evidence type="ECO:0000256" key="1">
    <source>
        <dbReference type="SAM" id="MobiDB-lite"/>
    </source>
</evidence>
<name>A0A1J7BHF7_9ACTN</name>
<feature type="region of interest" description="Disordered" evidence="1">
    <location>
        <begin position="1"/>
        <end position="65"/>
    </location>
</feature>
<dbReference type="Proteomes" id="UP000243342">
    <property type="component" value="Unassembled WGS sequence"/>
</dbReference>
<feature type="compositionally biased region" description="Basic and acidic residues" evidence="1">
    <location>
        <begin position="168"/>
        <end position="179"/>
    </location>
</feature>
<sequence>MVGVGVGGVGLAVGGLPPVPPEGEEDDEDEEEDGEPLDDDAPGFAGLPGADPADGVPVPVPVPPDSADGPALGAGAFGAVPPPVPCRVSLEVSAYEEPSCETLSLPPCGACSVDDPPCPPTVMQPETASSAQAVAAAEARRRPRVRRPTRGVGVLWLVMPGSTGGAEGRTRDSADYHPG</sequence>
<evidence type="ECO:0000313" key="3">
    <source>
        <dbReference type="Proteomes" id="UP000243342"/>
    </source>
</evidence>
<evidence type="ECO:0000313" key="2">
    <source>
        <dbReference type="EMBL" id="OIV38127.1"/>
    </source>
</evidence>
<feature type="compositionally biased region" description="Gly residues" evidence="1">
    <location>
        <begin position="1"/>
        <end position="13"/>
    </location>
</feature>
<organism evidence="2 3">
    <name type="scientific">Mangrovactinospora gilvigrisea</name>
    <dbReference type="NCBI Taxonomy" id="1428644"/>
    <lineage>
        <taxon>Bacteria</taxon>
        <taxon>Bacillati</taxon>
        <taxon>Actinomycetota</taxon>
        <taxon>Actinomycetes</taxon>
        <taxon>Kitasatosporales</taxon>
        <taxon>Streptomycetaceae</taxon>
        <taxon>Mangrovactinospora</taxon>
    </lineage>
</organism>
<feature type="region of interest" description="Disordered" evidence="1">
    <location>
        <begin position="124"/>
        <end position="146"/>
    </location>
</feature>
<protein>
    <submittedName>
        <fullName evidence="2">Uncharacterized protein</fullName>
    </submittedName>
</protein>
<feature type="compositionally biased region" description="Acidic residues" evidence="1">
    <location>
        <begin position="22"/>
        <end position="41"/>
    </location>
</feature>
<feature type="compositionally biased region" description="Low complexity" evidence="1">
    <location>
        <begin position="48"/>
        <end position="57"/>
    </location>
</feature>
<feature type="region of interest" description="Disordered" evidence="1">
    <location>
        <begin position="160"/>
        <end position="179"/>
    </location>
</feature>